<reference evidence="6 7" key="1">
    <citation type="submission" date="2011-02" db="EMBL/GenBank/DDBJ databases">
        <title>The Genome Sequence of Sphaeroforma arctica JP610.</title>
        <authorList>
            <consortium name="The Broad Institute Genome Sequencing Platform"/>
            <person name="Russ C."/>
            <person name="Cuomo C."/>
            <person name="Young S.K."/>
            <person name="Zeng Q."/>
            <person name="Gargeya S."/>
            <person name="Alvarado L."/>
            <person name="Berlin A."/>
            <person name="Chapman S.B."/>
            <person name="Chen Z."/>
            <person name="Freedman E."/>
            <person name="Gellesch M."/>
            <person name="Goldberg J."/>
            <person name="Griggs A."/>
            <person name="Gujja S."/>
            <person name="Heilman E."/>
            <person name="Heiman D."/>
            <person name="Howarth C."/>
            <person name="Mehta T."/>
            <person name="Neiman D."/>
            <person name="Pearson M."/>
            <person name="Roberts A."/>
            <person name="Saif S."/>
            <person name="Shea T."/>
            <person name="Shenoy N."/>
            <person name="Sisk P."/>
            <person name="Stolte C."/>
            <person name="Sykes S."/>
            <person name="White J."/>
            <person name="Yandava C."/>
            <person name="Burger G."/>
            <person name="Gray M.W."/>
            <person name="Holland P.W.H."/>
            <person name="King N."/>
            <person name="Lang F.B.F."/>
            <person name="Roger A.J."/>
            <person name="Ruiz-Trillo I."/>
            <person name="Haas B."/>
            <person name="Nusbaum C."/>
            <person name="Birren B."/>
        </authorList>
    </citation>
    <scope>NUCLEOTIDE SEQUENCE [LARGE SCALE GENOMIC DNA]</scope>
    <source>
        <strain evidence="6 7">JP610</strain>
    </source>
</reference>
<feature type="region of interest" description="Disordered" evidence="3">
    <location>
        <begin position="97"/>
        <end position="123"/>
    </location>
</feature>
<evidence type="ECO:0000256" key="2">
    <source>
        <dbReference type="ARBA" id="ARBA00022833"/>
    </source>
</evidence>
<dbReference type="OrthoDB" id="196547at2759"/>
<keyword evidence="2" id="KW-0862">Zinc</keyword>
<dbReference type="Pfam" id="PF00615">
    <property type="entry name" value="RGS"/>
    <property type="match status" value="1"/>
</dbReference>
<dbReference type="PROSITE" id="PS50081">
    <property type="entry name" value="ZF_DAG_PE_2"/>
    <property type="match status" value="1"/>
</dbReference>
<dbReference type="SUPFAM" id="SSF48097">
    <property type="entry name" value="Regulator of G-protein signaling, RGS"/>
    <property type="match status" value="1"/>
</dbReference>
<protein>
    <recommendedName>
        <fullName evidence="8">RGS domain-containing protein</fullName>
    </recommendedName>
</protein>
<feature type="compositionally biased region" description="Low complexity" evidence="3">
    <location>
        <begin position="97"/>
        <end position="111"/>
    </location>
</feature>
<proteinExistence type="predicted"/>
<keyword evidence="1" id="KW-0479">Metal-binding</keyword>
<organism evidence="6 7">
    <name type="scientific">Sphaeroforma arctica JP610</name>
    <dbReference type="NCBI Taxonomy" id="667725"/>
    <lineage>
        <taxon>Eukaryota</taxon>
        <taxon>Ichthyosporea</taxon>
        <taxon>Ichthyophonida</taxon>
        <taxon>Sphaeroforma</taxon>
    </lineage>
</organism>
<dbReference type="EMBL" id="KQ241769">
    <property type="protein sequence ID" value="KNC84375.1"/>
    <property type="molecule type" value="Genomic_DNA"/>
</dbReference>
<dbReference type="Proteomes" id="UP000054560">
    <property type="component" value="Unassembled WGS sequence"/>
</dbReference>
<gene>
    <name evidence="6" type="ORF">SARC_03420</name>
</gene>
<name>A0A0L0G5S0_9EUKA</name>
<dbReference type="InterPro" id="IPR046349">
    <property type="entry name" value="C1-like_sf"/>
</dbReference>
<dbReference type="InterPro" id="IPR016137">
    <property type="entry name" value="RGS"/>
</dbReference>
<accession>A0A0L0G5S0</accession>
<dbReference type="SUPFAM" id="SSF57889">
    <property type="entry name" value="Cysteine-rich domain"/>
    <property type="match status" value="1"/>
</dbReference>
<evidence type="ECO:0000259" key="5">
    <source>
        <dbReference type="PROSITE" id="PS50132"/>
    </source>
</evidence>
<evidence type="ECO:0000313" key="7">
    <source>
        <dbReference type="Proteomes" id="UP000054560"/>
    </source>
</evidence>
<dbReference type="AlphaFoldDB" id="A0A0L0G5S0"/>
<dbReference type="CDD" id="cd07440">
    <property type="entry name" value="RGS"/>
    <property type="match status" value="1"/>
</dbReference>
<evidence type="ECO:0000256" key="1">
    <source>
        <dbReference type="ARBA" id="ARBA00022723"/>
    </source>
</evidence>
<dbReference type="PANTHER" id="PTHR10845">
    <property type="entry name" value="REGULATOR OF G PROTEIN SIGNALING"/>
    <property type="match status" value="1"/>
</dbReference>
<dbReference type="InterPro" id="IPR002219">
    <property type="entry name" value="PKC_DAG/PE"/>
</dbReference>
<feature type="domain" description="RGS" evidence="5">
    <location>
        <begin position="186"/>
        <end position="290"/>
    </location>
</feature>
<dbReference type="STRING" id="667725.A0A0L0G5S0"/>
<dbReference type="PROSITE" id="PS50132">
    <property type="entry name" value="RGS"/>
    <property type="match status" value="1"/>
</dbReference>
<dbReference type="GO" id="GO:0046872">
    <property type="term" value="F:metal ion binding"/>
    <property type="evidence" value="ECO:0007669"/>
    <property type="project" value="UniProtKB-KW"/>
</dbReference>
<dbReference type="InterPro" id="IPR036305">
    <property type="entry name" value="RGS_sf"/>
</dbReference>
<evidence type="ECO:0000256" key="3">
    <source>
        <dbReference type="SAM" id="MobiDB-lite"/>
    </source>
</evidence>
<dbReference type="PANTHER" id="PTHR10845:SF192">
    <property type="entry name" value="DOUBLE HIT, ISOFORM B"/>
    <property type="match status" value="1"/>
</dbReference>
<keyword evidence="7" id="KW-1185">Reference proteome</keyword>
<dbReference type="RefSeq" id="XP_014158277.1">
    <property type="nucleotide sequence ID" value="XM_014302802.1"/>
</dbReference>
<dbReference type="PRINTS" id="PR01301">
    <property type="entry name" value="RGSPROTEIN"/>
</dbReference>
<feature type="domain" description="Phorbol-ester/DAG-type" evidence="4">
    <location>
        <begin position="303"/>
        <end position="355"/>
    </location>
</feature>
<evidence type="ECO:0000259" key="4">
    <source>
        <dbReference type="PROSITE" id="PS50081"/>
    </source>
</evidence>
<evidence type="ECO:0008006" key="8">
    <source>
        <dbReference type="Google" id="ProtNLM"/>
    </source>
</evidence>
<evidence type="ECO:0000313" key="6">
    <source>
        <dbReference type="EMBL" id="KNC84375.1"/>
    </source>
</evidence>
<dbReference type="Gene3D" id="3.30.60.20">
    <property type="match status" value="1"/>
</dbReference>
<dbReference type="CDD" id="cd00029">
    <property type="entry name" value="C1"/>
    <property type="match status" value="1"/>
</dbReference>
<dbReference type="InterPro" id="IPR044926">
    <property type="entry name" value="RGS_subdomain_2"/>
</dbReference>
<sequence>MVQNTMARRECEVGVNDDSPLAQLATASAALTRSLTTSAVYINPRLVTGEAVGPSLRSTRSFREGPVESRRITTSGKLDALEQSECDLFESLLPKAPATTSAPTSPVTSSAVKKRSSKSTQRPVSVLVDNSAHNLIHTQAPSATSLLLRLSAAGQSMVGGDDAKNNYANQLLFILKYRNSSDARDFFSFLRAEHSEEILLFFWKCEDWKEHYDKVCKGKDVLLVKLSAMEIYESFVEAGSEFEINLDEKDSLWIREQLAQGLFPSYTIFDDAQQCAYRMLLENKITRFAEFKKGQNKIKSNRKHNFKYTGFKAQKPPACAKCKDLVFANVVRCSGCLIVCHSACGKEVMQMGLICTGEPIRRNSNIFEVLPATNSGKACNILGGIPVAPISAPNKFHSQLMGEENRSAVQRFGSAEDLLSTKSDPASPSPTTPVEGMADSRGMRTSKLAATNFINQAAPVNEGRDSYMSVPAAIARRASCKLLSDSLDTFKEAEHAPLRKALSSSLVNYDTPKDLMRTRVHAKPSEDPEMQDIYAPAKAAKFFGVIPTLVPANLEGKPFQMLGSYGENPPLHAGRKATKILGNNEGFKRGDSLTRTLTTGINGLDM</sequence>
<feature type="region of interest" description="Disordered" evidence="3">
    <location>
        <begin position="419"/>
        <end position="440"/>
    </location>
</feature>
<dbReference type="GeneID" id="25903924"/>
<dbReference type="Gene3D" id="1.10.167.10">
    <property type="entry name" value="Regulator of G-protein Signalling 4, domain 2"/>
    <property type="match status" value="1"/>
</dbReference>